<accession>A0A316C039</accession>
<organism evidence="1 2">
    <name type="scientific">Pseudaminobacter salicylatoxidans</name>
    <dbReference type="NCBI Taxonomy" id="93369"/>
    <lineage>
        <taxon>Bacteria</taxon>
        <taxon>Pseudomonadati</taxon>
        <taxon>Pseudomonadota</taxon>
        <taxon>Alphaproteobacteria</taxon>
        <taxon>Hyphomicrobiales</taxon>
        <taxon>Phyllobacteriaceae</taxon>
        <taxon>Pseudaminobacter</taxon>
    </lineage>
</organism>
<protein>
    <submittedName>
        <fullName evidence="1">Uncharacterized protein</fullName>
    </submittedName>
</protein>
<dbReference type="AlphaFoldDB" id="A0A316C039"/>
<comment type="caution">
    <text evidence="1">The sequence shown here is derived from an EMBL/GenBank/DDBJ whole genome shotgun (WGS) entry which is preliminary data.</text>
</comment>
<gene>
    <name evidence="1" type="ORF">C7441_11185</name>
</gene>
<name>A0A316C039_PSESE</name>
<reference evidence="1 2" key="1">
    <citation type="submission" date="2018-05" db="EMBL/GenBank/DDBJ databases">
        <title>Genomic Encyclopedia of Type Strains, Phase IV (KMG-IV): sequencing the most valuable type-strain genomes for metagenomic binning, comparative biology and taxonomic classification.</title>
        <authorList>
            <person name="Goeker M."/>
        </authorList>
    </citation>
    <scope>NUCLEOTIDE SEQUENCE [LARGE SCALE GENOMIC DNA]</scope>
    <source>
        <strain evidence="1 2">DSM 6986</strain>
    </source>
</reference>
<evidence type="ECO:0000313" key="1">
    <source>
        <dbReference type="EMBL" id="PWJ80964.1"/>
    </source>
</evidence>
<keyword evidence="2" id="KW-1185">Reference proteome</keyword>
<dbReference type="Proteomes" id="UP000245396">
    <property type="component" value="Unassembled WGS sequence"/>
</dbReference>
<evidence type="ECO:0000313" key="2">
    <source>
        <dbReference type="Proteomes" id="UP000245396"/>
    </source>
</evidence>
<proteinExistence type="predicted"/>
<sequence>MAALREPLWHLRPACTIYAAVQHPKEIIMSTRQHHSRLGELFMLLGNAIAAASAVSHGRQPYAGNLHRLGIDPEEFRRINRF</sequence>
<dbReference type="EMBL" id="QGGG01000011">
    <property type="protein sequence ID" value="PWJ80964.1"/>
    <property type="molecule type" value="Genomic_DNA"/>
</dbReference>